<name>A0AAW0I4X2_QUESU</name>
<dbReference type="AlphaFoldDB" id="A0AAW0I4X2"/>
<evidence type="ECO:0000313" key="1">
    <source>
        <dbReference type="EMBL" id="KAK7809585.1"/>
    </source>
</evidence>
<comment type="caution">
    <text evidence="1">The sequence shown here is derived from an EMBL/GenBank/DDBJ whole genome shotgun (WGS) entry which is preliminary data.</text>
</comment>
<sequence length="310" mass="34179">MDIKIDRLPLHSSIIHFNMASKVSISVLVVSRVLCVFMHSTNMFITSASVAASESSLEAKALQESGWWSHQSDETSFNHCQWNGITCNDDGSITEIDMDGIYLGDKIIRKFNFSSFPNLRGDQKDTVVVLITRNCKANVEKDIIRPSIDFADKGDQLCASITIVPKGIKKREVYRNKKRRTKSWIEKVRKPKEGTSKKQTKKRKVREEIYAHDVMAQKKTEDISSGNITSFTQLLMSASTSFATHQGGSSASVALASHLESISTVVGSNDKINSAGSLLIQGHVASGGPLTQESITSGWSPMVHKVKPSF</sequence>
<proteinExistence type="predicted"/>
<evidence type="ECO:0000313" key="2">
    <source>
        <dbReference type="Proteomes" id="UP000237347"/>
    </source>
</evidence>
<dbReference type="Proteomes" id="UP000237347">
    <property type="component" value="Unassembled WGS sequence"/>
</dbReference>
<dbReference type="Gene3D" id="3.80.10.10">
    <property type="entry name" value="Ribonuclease Inhibitor"/>
    <property type="match status" value="1"/>
</dbReference>
<feature type="non-terminal residue" evidence="1">
    <location>
        <position position="1"/>
    </location>
</feature>
<protein>
    <recommendedName>
        <fullName evidence="3">Leucine-rich repeat-containing N-terminal plant-type domain-containing protein</fullName>
    </recommendedName>
</protein>
<evidence type="ECO:0008006" key="3">
    <source>
        <dbReference type="Google" id="ProtNLM"/>
    </source>
</evidence>
<reference evidence="1 2" key="1">
    <citation type="journal article" date="2018" name="Sci. Data">
        <title>The draft genome sequence of cork oak.</title>
        <authorList>
            <person name="Ramos A.M."/>
            <person name="Usie A."/>
            <person name="Barbosa P."/>
            <person name="Barros P.M."/>
            <person name="Capote T."/>
            <person name="Chaves I."/>
            <person name="Simoes F."/>
            <person name="Abreu I."/>
            <person name="Carrasquinho I."/>
            <person name="Faro C."/>
            <person name="Guimaraes J.B."/>
            <person name="Mendonca D."/>
            <person name="Nobrega F."/>
            <person name="Rodrigues L."/>
            <person name="Saibo N.J.M."/>
            <person name="Varela M.C."/>
            <person name="Egas C."/>
            <person name="Matos J."/>
            <person name="Miguel C.M."/>
            <person name="Oliveira M.M."/>
            <person name="Ricardo C.P."/>
            <person name="Goncalves S."/>
        </authorList>
    </citation>
    <scope>NUCLEOTIDE SEQUENCE [LARGE SCALE GENOMIC DNA]</scope>
    <source>
        <strain evidence="2">cv. HL8</strain>
    </source>
</reference>
<dbReference type="InterPro" id="IPR032675">
    <property type="entry name" value="LRR_dom_sf"/>
</dbReference>
<accession>A0AAW0I4X2</accession>
<dbReference type="EMBL" id="PKMF04002338">
    <property type="protein sequence ID" value="KAK7809585.1"/>
    <property type="molecule type" value="Genomic_DNA"/>
</dbReference>
<keyword evidence="2" id="KW-1185">Reference proteome</keyword>
<gene>
    <name evidence="1" type="ORF">CFP56_018328</name>
</gene>
<organism evidence="1 2">
    <name type="scientific">Quercus suber</name>
    <name type="common">Cork oak</name>
    <dbReference type="NCBI Taxonomy" id="58331"/>
    <lineage>
        <taxon>Eukaryota</taxon>
        <taxon>Viridiplantae</taxon>
        <taxon>Streptophyta</taxon>
        <taxon>Embryophyta</taxon>
        <taxon>Tracheophyta</taxon>
        <taxon>Spermatophyta</taxon>
        <taxon>Magnoliopsida</taxon>
        <taxon>eudicotyledons</taxon>
        <taxon>Gunneridae</taxon>
        <taxon>Pentapetalae</taxon>
        <taxon>rosids</taxon>
        <taxon>fabids</taxon>
        <taxon>Fagales</taxon>
        <taxon>Fagaceae</taxon>
        <taxon>Quercus</taxon>
    </lineage>
</organism>